<keyword evidence="6" id="KW-0677">Repeat</keyword>
<dbReference type="SUPFAM" id="SSF48452">
    <property type="entry name" value="TPR-like"/>
    <property type="match status" value="1"/>
</dbReference>
<dbReference type="EC" id="2.4.1.255" evidence="3"/>
<dbReference type="InterPro" id="IPR029489">
    <property type="entry name" value="OGT/SEC/SPY_C"/>
</dbReference>
<dbReference type="GO" id="GO:0006493">
    <property type="term" value="P:protein O-linked glycosylation"/>
    <property type="evidence" value="ECO:0007669"/>
    <property type="project" value="InterPro"/>
</dbReference>
<evidence type="ECO:0000256" key="6">
    <source>
        <dbReference type="ARBA" id="ARBA00022737"/>
    </source>
</evidence>
<dbReference type="PANTHER" id="PTHR44366">
    <property type="entry name" value="UDP-N-ACETYLGLUCOSAMINE--PEPTIDE N-ACETYLGLUCOSAMINYLTRANSFERASE 110 KDA SUBUNIT"/>
    <property type="match status" value="1"/>
</dbReference>
<evidence type="ECO:0000256" key="4">
    <source>
        <dbReference type="ARBA" id="ARBA00022676"/>
    </source>
</evidence>
<evidence type="ECO:0000313" key="10">
    <source>
        <dbReference type="EMBL" id="NDV30165.1"/>
    </source>
</evidence>
<dbReference type="EMBL" id="GIBP01001196">
    <property type="protein sequence ID" value="NDV30165.1"/>
    <property type="molecule type" value="Transcribed_RNA"/>
</dbReference>
<feature type="repeat" description="TPR" evidence="8">
    <location>
        <begin position="112"/>
        <end position="145"/>
    </location>
</feature>
<keyword evidence="4" id="KW-0328">Glycosyltransferase</keyword>
<dbReference type="SMART" id="SM00028">
    <property type="entry name" value="TPR"/>
    <property type="match status" value="3"/>
</dbReference>
<dbReference type="InterPro" id="IPR037919">
    <property type="entry name" value="OGT"/>
</dbReference>
<dbReference type="GO" id="GO:0097363">
    <property type="term" value="F:protein O-acetylglucosaminyltransferase activity"/>
    <property type="evidence" value="ECO:0007669"/>
    <property type="project" value="UniProtKB-EC"/>
</dbReference>
<dbReference type="Pfam" id="PF13181">
    <property type="entry name" value="TPR_8"/>
    <property type="match status" value="1"/>
</dbReference>
<evidence type="ECO:0000259" key="9">
    <source>
        <dbReference type="Pfam" id="PF13844"/>
    </source>
</evidence>
<evidence type="ECO:0000256" key="1">
    <source>
        <dbReference type="ARBA" id="ARBA00004922"/>
    </source>
</evidence>
<feature type="domain" description="O-GlcNAc transferase C-terminal" evidence="9">
    <location>
        <begin position="173"/>
        <end position="409"/>
    </location>
</feature>
<feature type="repeat" description="TPR" evidence="8">
    <location>
        <begin position="43"/>
        <end position="76"/>
    </location>
</feature>
<accession>A0A6B2KZW8</accession>
<keyword evidence="5" id="KW-0808">Transferase</keyword>
<comment type="pathway">
    <text evidence="1">Protein modification; protein glycosylation.</text>
</comment>
<evidence type="ECO:0000256" key="8">
    <source>
        <dbReference type="PROSITE-ProRule" id="PRU00339"/>
    </source>
</evidence>
<keyword evidence="7 8" id="KW-0802">TPR repeat</keyword>
<dbReference type="Gene3D" id="1.25.40.10">
    <property type="entry name" value="Tetratricopeptide repeat domain"/>
    <property type="match status" value="1"/>
</dbReference>
<reference evidence="10" key="1">
    <citation type="journal article" date="2020" name="J. Eukaryot. Microbiol.">
        <title>De novo Sequencing, Assembly and Annotation of the Transcriptome for the Free-Living Testate Amoeba Arcella intermedia.</title>
        <authorList>
            <person name="Ribeiro G.M."/>
            <person name="Porfirio-Sousa A.L."/>
            <person name="Maurer-Alcala X.X."/>
            <person name="Katz L.A."/>
            <person name="Lahr D.J.G."/>
        </authorList>
    </citation>
    <scope>NUCLEOTIDE SEQUENCE</scope>
</reference>
<proteinExistence type="inferred from homology"/>
<dbReference type="PANTHER" id="PTHR44366:SF1">
    <property type="entry name" value="UDP-N-ACETYLGLUCOSAMINE--PEPTIDE N-ACETYLGLUCOSAMINYLTRANSFERASE 110 KDA SUBUNIT"/>
    <property type="match status" value="1"/>
</dbReference>
<dbReference type="InterPro" id="IPR019734">
    <property type="entry name" value="TPR_rpt"/>
</dbReference>
<evidence type="ECO:0000256" key="7">
    <source>
        <dbReference type="ARBA" id="ARBA00022803"/>
    </source>
</evidence>
<dbReference type="PROSITE" id="PS50005">
    <property type="entry name" value="TPR"/>
    <property type="match status" value="3"/>
</dbReference>
<sequence>MELLEVEESLENLFNVASCYQFIDKEKAESYYLKAHGRDTQNRLLLYTIGLFYEENRQVEKALYYLESLVKLEPRYTHYAYQILGDLYLSKEEVNKGILSYKKAIEINSQNQYYYVRLGQIFHSLSQYQEALEHFTMAHQLYHQYSHSTNLDIEWVPPKVYLKDLVHLHVHTCNWNGLEELFRELEEVVSWELLRKSERLSVDPLTSLYYPFNETMRFWIAKHYVNKLEELVDPLQKEFIPFYDKSILLEDTPNKLRIGYVSRDFRYHAVGISLWRLFSLHSKKKFETFVYFLGKNDKSSIYNYIKSTADHFYDLSEASNLEIAQMIAQHKVHFLVNCFGHTGKEQRNPIFVYQPAPVQILLNGFVGTFGSDENSKYKVIDYQVTDPLLRHPEQYNPTPQIILPHTFFFFSQPEFHTIEQSSFDITTNINFNADKMGFAVLPLSTRWNGFGDGAIGDRVLQSYGVSPGSFVFCNYGLHHKIDKMMFGIWMEILKNVPQSVLWLTIYEKEDKGYPESSLNLKKEASRQGVDPDRLIFTPIFANDIHLQIKQSCHLYLDTLEFNMHTVACELLWAGVPGITWPQTRMGSRVGASLVCISETKDLSILRNFFKIAQCSRIT</sequence>
<organism evidence="10">
    <name type="scientific">Arcella intermedia</name>
    <dbReference type="NCBI Taxonomy" id="1963864"/>
    <lineage>
        <taxon>Eukaryota</taxon>
        <taxon>Amoebozoa</taxon>
        <taxon>Tubulinea</taxon>
        <taxon>Elardia</taxon>
        <taxon>Arcellinida</taxon>
        <taxon>Sphaerothecina</taxon>
        <taxon>Arcellidae</taxon>
        <taxon>Arcella</taxon>
    </lineage>
</organism>
<dbReference type="Gene3D" id="3.40.50.2000">
    <property type="entry name" value="Glycogen Phosphorylase B"/>
    <property type="match status" value="1"/>
</dbReference>
<dbReference type="Gene3D" id="3.40.50.11380">
    <property type="match status" value="1"/>
</dbReference>
<feature type="domain" description="O-GlcNAc transferase C-terminal" evidence="9">
    <location>
        <begin position="461"/>
        <end position="594"/>
    </location>
</feature>
<dbReference type="Pfam" id="PF13844">
    <property type="entry name" value="Glyco_transf_41"/>
    <property type="match status" value="2"/>
</dbReference>
<evidence type="ECO:0000256" key="2">
    <source>
        <dbReference type="ARBA" id="ARBA00005386"/>
    </source>
</evidence>
<dbReference type="InterPro" id="IPR011990">
    <property type="entry name" value="TPR-like_helical_dom_sf"/>
</dbReference>
<name>A0A6B2KZW8_9EUKA</name>
<feature type="repeat" description="TPR" evidence="8">
    <location>
        <begin position="78"/>
        <end position="111"/>
    </location>
</feature>
<dbReference type="AlphaFoldDB" id="A0A6B2KZW8"/>
<protein>
    <recommendedName>
        <fullName evidence="3">protein O-GlcNAc transferase</fullName>
        <ecNumber evidence="3">2.4.1.255</ecNumber>
    </recommendedName>
</protein>
<evidence type="ECO:0000256" key="5">
    <source>
        <dbReference type="ARBA" id="ARBA00022679"/>
    </source>
</evidence>
<evidence type="ECO:0000256" key="3">
    <source>
        <dbReference type="ARBA" id="ARBA00011970"/>
    </source>
</evidence>
<comment type="similarity">
    <text evidence="2">Belongs to the glycosyltransferase 41 family. O-GlcNAc transferase subfamily.</text>
</comment>